<dbReference type="GO" id="GO:0051537">
    <property type="term" value="F:2 iron, 2 sulfur cluster binding"/>
    <property type="evidence" value="ECO:0007669"/>
    <property type="project" value="UniProtKB-KW"/>
</dbReference>
<sequence length="186" mass="20800">MASSLRCIALPHRIASSSSWPPCCRSAPFPRKWTSARASVTPKDEGDFRASTIYDPASLDVPVHNITVHDTKTGEVHRFQVPEDQYVLHTAEYQNINLPFSCRHGCCTACAVRIKSGELYQPRALGISQELKDQGYGLLCVGYPLTDLEVETQDEDEVYWLQFGRYFAGGPVERDDYALELAVADE</sequence>
<dbReference type="InterPro" id="IPR036010">
    <property type="entry name" value="2Fe-2S_ferredoxin-like_sf"/>
</dbReference>
<dbReference type="GO" id="GO:0009507">
    <property type="term" value="C:chloroplast"/>
    <property type="evidence" value="ECO:0007669"/>
    <property type="project" value="TreeGrafter"/>
</dbReference>
<evidence type="ECO:0000256" key="5">
    <source>
        <dbReference type="ARBA" id="ARBA00022982"/>
    </source>
</evidence>
<comment type="similarity">
    <text evidence="1">Belongs to the 2Fe2S plant-type ferredoxin family.</text>
</comment>
<dbReference type="SUPFAM" id="SSF54292">
    <property type="entry name" value="2Fe-2S ferredoxin-like"/>
    <property type="match status" value="1"/>
</dbReference>
<dbReference type="OrthoDB" id="1885901at2759"/>
<dbReference type="PROSITE" id="PS51085">
    <property type="entry name" value="2FE2S_FER_2"/>
    <property type="match status" value="1"/>
</dbReference>
<evidence type="ECO:0000313" key="11">
    <source>
        <dbReference type="Proteomes" id="UP000825935"/>
    </source>
</evidence>
<dbReference type="OMA" id="ACAVRIK"/>
<keyword evidence="6" id="KW-0408">Iron</keyword>
<dbReference type="PANTHER" id="PTHR43112:SF10">
    <property type="entry name" value="FERREDOXIN C 2, CHLOROPLASTIC"/>
    <property type="match status" value="1"/>
</dbReference>
<dbReference type="Proteomes" id="UP000825935">
    <property type="component" value="Chromosome 13"/>
</dbReference>
<dbReference type="AlphaFoldDB" id="A0A8T2TFD3"/>
<dbReference type="EMBL" id="CM035418">
    <property type="protein sequence ID" value="KAH7421188.1"/>
    <property type="molecule type" value="Genomic_DNA"/>
</dbReference>
<evidence type="ECO:0000256" key="8">
    <source>
        <dbReference type="ARBA" id="ARBA00034078"/>
    </source>
</evidence>
<evidence type="ECO:0000256" key="3">
    <source>
        <dbReference type="ARBA" id="ARBA00022714"/>
    </source>
</evidence>
<dbReference type="Gene3D" id="3.10.20.30">
    <property type="match status" value="1"/>
</dbReference>
<keyword evidence="3" id="KW-0001">2Fe-2S</keyword>
<dbReference type="PANTHER" id="PTHR43112">
    <property type="entry name" value="FERREDOXIN"/>
    <property type="match status" value="1"/>
</dbReference>
<evidence type="ECO:0000259" key="9">
    <source>
        <dbReference type="PROSITE" id="PS51085"/>
    </source>
</evidence>
<reference evidence="10" key="1">
    <citation type="submission" date="2021-08" db="EMBL/GenBank/DDBJ databases">
        <title>WGS assembly of Ceratopteris richardii.</title>
        <authorList>
            <person name="Marchant D.B."/>
            <person name="Chen G."/>
            <person name="Jenkins J."/>
            <person name="Shu S."/>
            <person name="Leebens-Mack J."/>
            <person name="Grimwood J."/>
            <person name="Schmutz J."/>
            <person name="Soltis P."/>
            <person name="Soltis D."/>
            <person name="Chen Z.-H."/>
        </authorList>
    </citation>
    <scope>NUCLEOTIDE SEQUENCE</scope>
    <source>
        <strain evidence="10">Whitten #5841</strain>
        <tissue evidence="10">Leaf</tissue>
    </source>
</reference>
<dbReference type="InterPro" id="IPR001041">
    <property type="entry name" value="2Fe-2S_ferredoxin-type"/>
</dbReference>
<gene>
    <name evidence="10" type="ORF">KP509_13G044700</name>
</gene>
<evidence type="ECO:0000256" key="6">
    <source>
        <dbReference type="ARBA" id="ARBA00023004"/>
    </source>
</evidence>
<keyword evidence="4" id="KW-0479">Metal-binding</keyword>
<evidence type="ECO:0000313" key="10">
    <source>
        <dbReference type="EMBL" id="KAH7421188.1"/>
    </source>
</evidence>
<dbReference type="InterPro" id="IPR012675">
    <property type="entry name" value="Beta-grasp_dom_sf"/>
</dbReference>
<comment type="caution">
    <text evidence="10">The sequence shown here is derived from an EMBL/GenBank/DDBJ whole genome shotgun (WGS) entry which is preliminary data.</text>
</comment>
<organism evidence="10 11">
    <name type="scientific">Ceratopteris richardii</name>
    <name type="common">Triangle waterfern</name>
    <dbReference type="NCBI Taxonomy" id="49495"/>
    <lineage>
        <taxon>Eukaryota</taxon>
        <taxon>Viridiplantae</taxon>
        <taxon>Streptophyta</taxon>
        <taxon>Embryophyta</taxon>
        <taxon>Tracheophyta</taxon>
        <taxon>Polypodiopsida</taxon>
        <taxon>Polypodiidae</taxon>
        <taxon>Polypodiales</taxon>
        <taxon>Pteridineae</taxon>
        <taxon>Pteridaceae</taxon>
        <taxon>Parkerioideae</taxon>
        <taxon>Ceratopteris</taxon>
    </lineage>
</organism>
<keyword evidence="7" id="KW-0411">Iron-sulfur</keyword>
<evidence type="ECO:0000256" key="1">
    <source>
        <dbReference type="ARBA" id="ARBA00007874"/>
    </source>
</evidence>
<protein>
    <recommendedName>
        <fullName evidence="9">2Fe-2S ferredoxin-type domain-containing protein</fullName>
    </recommendedName>
</protein>
<dbReference type="CDD" id="cd00207">
    <property type="entry name" value="fer2"/>
    <property type="match status" value="1"/>
</dbReference>
<dbReference type="GO" id="GO:0046872">
    <property type="term" value="F:metal ion binding"/>
    <property type="evidence" value="ECO:0007669"/>
    <property type="project" value="UniProtKB-KW"/>
</dbReference>
<evidence type="ECO:0000256" key="2">
    <source>
        <dbReference type="ARBA" id="ARBA00022448"/>
    </source>
</evidence>
<name>A0A8T2TFD3_CERRI</name>
<keyword evidence="5" id="KW-0249">Electron transport</keyword>
<keyword evidence="2" id="KW-0813">Transport</keyword>
<feature type="domain" description="2Fe-2S ferredoxin-type" evidence="9">
    <location>
        <begin position="64"/>
        <end position="156"/>
    </location>
</feature>
<comment type="cofactor">
    <cofactor evidence="8">
        <name>[2Fe-2S] cluster</name>
        <dbReference type="ChEBI" id="CHEBI:190135"/>
    </cofactor>
</comment>
<evidence type="ECO:0000256" key="4">
    <source>
        <dbReference type="ARBA" id="ARBA00022723"/>
    </source>
</evidence>
<evidence type="ECO:0000256" key="7">
    <source>
        <dbReference type="ARBA" id="ARBA00023014"/>
    </source>
</evidence>
<keyword evidence="11" id="KW-1185">Reference proteome</keyword>
<proteinExistence type="inferred from homology"/>
<dbReference type="Pfam" id="PF00111">
    <property type="entry name" value="Fer2"/>
    <property type="match status" value="1"/>
</dbReference>
<accession>A0A8T2TFD3</accession>